<dbReference type="OrthoDB" id="1742901at2759"/>
<name>A0A1R3KMX6_9ROSI</name>
<reference evidence="2" key="1">
    <citation type="submission" date="2013-09" db="EMBL/GenBank/DDBJ databases">
        <title>Corchorus olitorius genome sequencing.</title>
        <authorList>
            <person name="Alam M."/>
            <person name="Haque M.S."/>
            <person name="Islam M.S."/>
            <person name="Emdad E.M."/>
            <person name="Islam M.M."/>
            <person name="Ahmed B."/>
            <person name="Halim A."/>
            <person name="Hossen Q.M.M."/>
            <person name="Hossain M.Z."/>
            <person name="Ahmed R."/>
            <person name="Khan M.M."/>
            <person name="Islam R."/>
            <person name="Rashid M.M."/>
            <person name="Khan S.A."/>
            <person name="Rahman M.S."/>
            <person name="Alam M."/>
            <person name="Yahiya A.S."/>
            <person name="Khan M.S."/>
            <person name="Azam M.S."/>
            <person name="Haque T."/>
            <person name="Lashkar M.Z.H."/>
            <person name="Akhand A.I."/>
            <person name="Morshed G."/>
            <person name="Roy S."/>
            <person name="Uddin K.S."/>
            <person name="Rabeya T."/>
            <person name="Hossain A.S."/>
            <person name="Chowdhury A."/>
            <person name="Snigdha A.R."/>
            <person name="Mortoza M.S."/>
            <person name="Matin S.A."/>
            <person name="Hoque S.M.E."/>
            <person name="Islam M.K."/>
            <person name="Roy D.K."/>
            <person name="Haider R."/>
            <person name="Moosa M.M."/>
            <person name="Elias S.M."/>
            <person name="Hasan A.M."/>
            <person name="Jahan S."/>
            <person name="Shafiuddin M."/>
            <person name="Mahmood N."/>
            <person name="Shommy N.S."/>
        </authorList>
    </citation>
    <scope>NUCLEOTIDE SEQUENCE [LARGE SCALE GENOMIC DNA]</scope>
    <source>
        <strain evidence="2">cv. O-4</strain>
    </source>
</reference>
<dbReference type="Proteomes" id="UP000187203">
    <property type="component" value="Unassembled WGS sequence"/>
</dbReference>
<evidence type="ECO:0000313" key="2">
    <source>
        <dbReference type="Proteomes" id="UP000187203"/>
    </source>
</evidence>
<accession>A0A1R3KMX6</accession>
<dbReference type="EMBL" id="AWUE01012718">
    <property type="protein sequence ID" value="OMP08447.1"/>
    <property type="molecule type" value="Genomic_DNA"/>
</dbReference>
<comment type="caution">
    <text evidence="1">The sequence shown here is derived from an EMBL/GenBank/DDBJ whole genome shotgun (WGS) entry which is preliminary data.</text>
</comment>
<evidence type="ECO:0000313" key="1">
    <source>
        <dbReference type="EMBL" id="OMP08447.1"/>
    </source>
</evidence>
<organism evidence="1 2">
    <name type="scientific">Corchorus olitorius</name>
    <dbReference type="NCBI Taxonomy" id="93759"/>
    <lineage>
        <taxon>Eukaryota</taxon>
        <taxon>Viridiplantae</taxon>
        <taxon>Streptophyta</taxon>
        <taxon>Embryophyta</taxon>
        <taxon>Tracheophyta</taxon>
        <taxon>Spermatophyta</taxon>
        <taxon>Magnoliopsida</taxon>
        <taxon>eudicotyledons</taxon>
        <taxon>Gunneridae</taxon>
        <taxon>Pentapetalae</taxon>
        <taxon>rosids</taxon>
        <taxon>malvids</taxon>
        <taxon>Malvales</taxon>
        <taxon>Malvaceae</taxon>
        <taxon>Grewioideae</taxon>
        <taxon>Apeibeae</taxon>
        <taxon>Corchorus</taxon>
    </lineage>
</organism>
<dbReference type="Gene3D" id="3.80.10.10">
    <property type="entry name" value="Ribonuclease Inhibitor"/>
    <property type="match status" value="1"/>
</dbReference>
<dbReference type="AlphaFoldDB" id="A0A1R3KMX6"/>
<dbReference type="PANTHER" id="PTHR38926">
    <property type="entry name" value="F-BOX DOMAIN CONTAINING PROTEIN, EXPRESSED"/>
    <property type="match status" value="1"/>
</dbReference>
<dbReference type="PANTHER" id="PTHR38926:SF5">
    <property type="entry name" value="F-BOX AND LEUCINE-RICH REPEAT PROTEIN 6"/>
    <property type="match status" value="1"/>
</dbReference>
<keyword evidence="2" id="KW-1185">Reference proteome</keyword>
<dbReference type="STRING" id="93759.A0A1R3KMX6"/>
<dbReference type="InterPro" id="IPR032675">
    <property type="entry name" value="LRR_dom_sf"/>
</dbReference>
<sequence>MESPGSDFEHEQSLITQELIGKNKNLVHLKLGSSINLKEVVAQISLNCKNFMRLGFSDASIEEDEALAIATFLPNITHLFLPETYIIEKSLVTILQCCKQLVHLDVSNCVGFFENDEEILKLASYITTFECKGTMPFTFGCDSSSDEEI</sequence>
<gene>
    <name evidence="1" type="ORF">COLO4_06463</name>
</gene>
<dbReference type="SUPFAM" id="SSF52047">
    <property type="entry name" value="RNI-like"/>
    <property type="match status" value="1"/>
</dbReference>
<protein>
    <submittedName>
        <fullName evidence="1">F-box/LRR-repeat protein 19-like protein</fullName>
    </submittedName>
</protein>
<proteinExistence type="predicted"/>